<proteinExistence type="predicted"/>
<organism evidence="2 3">
    <name type="scientific">Flavihumibacter fluminis</name>
    <dbReference type="NCBI Taxonomy" id="2909236"/>
    <lineage>
        <taxon>Bacteria</taxon>
        <taxon>Pseudomonadati</taxon>
        <taxon>Bacteroidota</taxon>
        <taxon>Chitinophagia</taxon>
        <taxon>Chitinophagales</taxon>
        <taxon>Chitinophagaceae</taxon>
        <taxon>Flavihumibacter</taxon>
    </lineage>
</organism>
<gene>
    <name evidence="2" type="ORF">L0U88_16265</name>
</gene>
<protein>
    <recommendedName>
        <fullName evidence="4">Alpha/beta hydrolase family protein</fullName>
    </recommendedName>
</protein>
<feature type="signal peptide" evidence="1">
    <location>
        <begin position="1"/>
        <end position="20"/>
    </location>
</feature>
<evidence type="ECO:0000313" key="3">
    <source>
        <dbReference type="Proteomes" id="UP001200145"/>
    </source>
</evidence>
<dbReference type="EMBL" id="JAKEVY010000004">
    <property type="protein sequence ID" value="MCF1716197.1"/>
    <property type="molecule type" value="Genomic_DNA"/>
</dbReference>
<evidence type="ECO:0000256" key="1">
    <source>
        <dbReference type="SAM" id="SignalP"/>
    </source>
</evidence>
<comment type="caution">
    <text evidence="2">The sequence shown here is derived from an EMBL/GenBank/DDBJ whole genome shotgun (WGS) entry which is preliminary data.</text>
</comment>
<dbReference type="Proteomes" id="UP001200145">
    <property type="component" value="Unassembled WGS sequence"/>
</dbReference>
<accession>A0ABS9BM96</accession>
<keyword evidence="1" id="KW-0732">Signal</keyword>
<reference evidence="2 3" key="1">
    <citation type="submission" date="2022-01" db="EMBL/GenBank/DDBJ databases">
        <title>Flavihumibacter sp. nov., isolated from sediment of a river.</title>
        <authorList>
            <person name="Liu H."/>
        </authorList>
    </citation>
    <scope>NUCLEOTIDE SEQUENCE [LARGE SCALE GENOMIC DNA]</scope>
    <source>
        <strain evidence="2 3">RY-1</strain>
    </source>
</reference>
<name>A0ABS9BM96_9BACT</name>
<dbReference type="RefSeq" id="WP_234867181.1">
    <property type="nucleotide sequence ID" value="NZ_JAKEVY010000004.1"/>
</dbReference>
<feature type="chain" id="PRO_5045169048" description="Alpha/beta hydrolase family protein" evidence="1">
    <location>
        <begin position="21"/>
        <end position="109"/>
    </location>
</feature>
<sequence length="109" mass="11675">MISKVLALCWLVIHSVSVYAQAEKFKCLCSTIGLADSWADSAGVSCYMIPVSRDAFNKSAGNFKLAVAVASPLSATKEKPLLYLHGGPGIATLGNLPNYLKSATWKQIR</sequence>
<keyword evidence="3" id="KW-1185">Reference proteome</keyword>
<evidence type="ECO:0008006" key="4">
    <source>
        <dbReference type="Google" id="ProtNLM"/>
    </source>
</evidence>
<evidence type="ECO:0000313" key="2">
    <source>
        <dbReference type="EMBL" id="MCF1716197.1"/>
    </source>
</evidence>